<keyword evidence="3" id="KW-1185">Reference proteome</keyword>
<evidence type="ECO:0000313" key="2">
    <source>
        <dbReference type="EMBL" id="CAI9120554.1"/>
    </source>
</evidence>
<dbReference type="PANTHER" id="PTHR33608">
    <property type="entry name" value="BLL2464 PROTEIN"/>
    <property type="match status" value="1"/>
</dbReference>
<evidence type="ECO:0000259" key="1">
    <source>
        <dbReference type="Pfam" id="PF01882"/>
    </source>
</evidence>
<sequence length="312" mass="34275">MFDRWIRRKAATSAEARLRAATGADAQGGLDARGLLPPLVVEAERIARQMMAGVHGQRRAGTGEDFWQYRPAEPHEPASRIDWRQSARGDSYWVREREAEGAQQIMFWCDPSASMDWRSTSTLPTKRERAMLCTLALASAMLRGGERAGLMSGPEAGRHFSGPQSYPRLAQGLLFTKTDDSAPRADFVRSHGRLVLVSDFLWPLAQLQDTLTAIGARPARTELLCILDPAEISLPYRGRVHFEGVESRDGLTLPAVEELAPAYEAAMRDHIAALRDLAGDNHASVTVHQTDHSPMPALLGLYARLSGGRLAA</sequence>
<dbReference type="InterPro" id="IPR002881">
    <property type="entry name" value="DUF58"/>
</dbReference>
<dbReference type="AlphaFoldDB" id="A0AA35XW79"/>
<feature type="domain" description="DUF58" evidence="1">
    <location>
        <begin position="71"/>
        <end position="270"/>
    </location>
</feature>
<proteinExistence type="predicted"/>
<organism evidence="2 3">
    <name type="scientific">Brytella acorum</name>
    <dbReference type="NCBI Taxonomy" id="2959299"/>
    <lineage>
        <taxon>Bacteria</taxon>
        <taxon>Pseudomonadati</taxon>
        <taxon>Pseudomonadota</taxon>
        <taxon>Alphaproteobacteria</taxon>
        <taxon>Acetobacterales</taxon>
        <taxon>Acetobacteraceae</taxon>
        <taxon>Brytella</taxon>
    </lineage>
</organism>
<dbReference type="PANTHER" id="PTHR33608:SF6">
    <property type="entry name" value="BLL2464 PROTEIN"/>
    <property type="match status" value="1"/>
</dbReference>
<comment type="caution">
    <text evidence="2">The sequence shown here is derived from an EMBL/GenBank/DDBJ whole genome shotgun (WGS) entry which is preliminary data.</text>
</comment>
<protein>
    <submittedName>
        <fullName evidence="2">DUF58 domain-containing protein</fullName>
    </submittedName>
</protein>
<gene>
    <name evidence="2" type="ORF">LMG32879_001387</name>
</gene>
<dbReference type="Proteomes" id="UP001176960">
    <property type="component" value="Unassembled WGS sequence"/>
</dbReference>
<dbReference type="Pfam" id="PF01882">
    <property type="entry name" value="DUF58"/>
    <property type="match status" value="1"/>
</dbReference>
<dbReference type="EMBL" id="CATKSH010000006">
    <property type="protein sequence ID" value="CAI9120554.1"/>
    <property type="molecule type" value="Genomic_DNA"/>
</dbReference>
<evidence type="ECO:0000313" key="3">
    <source>
        <dbReference type="Proteomes" id="UP001176960"/>
    </source>
</evidence>
<accession>A0AA35XW79</accession>
<reference evidence="2" key="1">
    <citation type="submission" date="2023-03" db="EMBL/GenBank/DDBJ databases">
        <authorList>
            <person name="Cleenwerck I."/>
        </authorList>
    </citation>
    <scope>NUCLEOTIDE SEQUENCE</scope>
    <source>
        <strain evidence="2">LMG 32879</strain>
    </source>
</reference>
<dbReference type="RefSeq" id="WP_289841134.1">
    <property type="nucleotide sequence ID" value="NZ_CATKSH010000006.1"/>
</dbReference>
<name>A0AA35XW79_9PROT</name>